<comment type="pathway">
    <text evidence="1">Cofactor biosynthesis; adenosylcobalamin biosynthesis.</text>
</comment>
<name>S7UN29_9BACT</name>
<keyword evidence="5" id="KW-0949">S-adenosyl-L-methionine</keyword>
<protein>
    <submittedName>
        <fullName evidence="7">Precorrin-3B C17-methyltransferase</fullName>
    </submittedName>
</protein>
<dbReference type="InterPro" id="IPR051810">
    <property type="entry name" value="Precorrin_MeTrfase"/>
</dbReference>
<evidence type="ECO:0000256" key="3">
    <source>
        <dbReference type="ARBA" id="ARBA00022603"/>
    </source>
</evidence>
<dbReference type="GO" id="GO:0009236">
    <property type="term" value="P:cobalamin biosynthetic process"/>
    <property type="evidence" value="ECO:0007669"/>
    <property type="project" value="UniProtKB-UniPathway"/>
</dbReference>
<dbReference type="InterPro" id="IPR035996">
    <property type="entry name" value="4pyrrol_Methylase_sf"/>
</dbReference>
<dbReference type="NCBIfam" id="TIGR01466">
    <property type="entry name" value="cobJ_cbiH"/>
    <property type="match status" value="1"/>
</dbReference>
<keyword evidence="2" id="KW-0169">Cobalamin biosynthesis</keyword>
<reference evidence="7 8" key="1">
    <citation type="journal article" date="2013" name="Genome Announc.">
        <title>Draft genome sequences for three mercury-methylating, sulfate-reducing bacteria.</title>
        <authorList>
            <person name="Brown S.D."/>
            <person name="Hurt R.A.Jr."/>
            <person name="Gilmour C.C."/>
            <person name="Elias D.A."/>
        </authorList>
    </citation>
    <scope>NUCLEOTIDE SEQUENCE [LARGE SCALE GENOMIC DNA]</scope>
    <source>
        <strain evidence="7 8">DSM 16529</strain>
    </source>
</reference>
<dbReference type="eggNOG" id="COG1010">
    <property type="taxonomic scope" value="Bacteria"/>
</dbReference>
<evidence type="ECO:0000256" key="5">
    <source>
        <dbReference type="ARBA" id="ARBA00022691"/>
    </source>
</evidence>
<dbReference type="InterPro" id="IPR014777">
    <property type="entry name" value="4pyrrole_Mease_sub1"/>
</dbReference>
<dbReference type="Gene3D" id="3.30.950.10">
    <property type="entry name" value="Methyltransferase, Cobalt-precorrin-4 Transmethylase, Domain 2"/>
    <property type="match status" value="1"/>
</dbReference>
<feature type="domain" description="Tetrapyrrole methylase" evidence="6">
    <location>
        <begin position="2"/>
        <end position="194"/>
    </location>
</feature>
<dbReference type="Pfam" id="PF00590">
    <property type="entry name" value="TP_methylase"/>
    <property type="match status" value="1"/>
</dbReference>
<dbReference type="GO" id="GO:0032259">
    <property type="term" value="P:methylation"/>
    <property type="evidence" value="ECO:0007669"/>
    <property type="project" value="UniProtKB-KW"/>
</dbReference>
<comment type="caution">
    <text evidence="7">The sequence shown here is derived from an EMBL/GenBank/DDBJ whole genome shotgun (WGS) entry which is preliminary data.</text>
</comment>
<dbReference type="SUPFAM" id="SSF53790">
    <property type="entry name" value="Tetrapyrrole methylase"/>
    <property type="match status" value="1"/>
</dbReference>
<dbReference type="PANTHER" id="PTHR47036:SF1">
    <property type="entry name" value="COBALT-FACTOR III C(17)-METHYLTRANSFERASE-RELATED"/>
    <property type="match status" value="1"/>
</dbReference>
<accession>S7UN29</accession>
<dbReference type="STRING" id="1121439.dsat_2090"/>
<evidence type="ECO:0000256" key="2">
    <source>
        <dbReference type="ARBA" id="ARBA00022573"/>
    </source>
</evidence>
<dbReference type="AlphaFoldDB" id="S7UN29"/>
<evidence type="ECO:0000256" key="1">
    <source>
        <dbReference type="ARBA" id="ARBA00004953"/>
    </source>
</evidence>
<organism evidence="7 8">
    <name type="scientific">Alkalidesulfovibrio alkalitolerans DSM 16529</name>
    <dbReference type="NCBI Taxonomy" id="1121439"/>
    <lineage>
        <taxon>Bacteria</taxon>
        <taxon>Pseudomonadati</taxon>
        <taxon>Thermodesulfobacteriota</taxon>
        <taxon>Desulfovibrionia</taxon>
        <taxon>Desulfovibrionales</taxon>
        <taxon>Desulfovibrionaceae</taxon>
        <taxon>Alkalidesulfovibrio</taxon>
    </lineage>
</organism>
<dbReference type="InterPro" id="IPR014776">
    <property type="entry name" value="4pyrrole_Mease_sub2"/>
</dbReference>
<dbReference type="InterPro" id="IPR000878">
    <property type="entry name" value="4pyrrol_Mease"/>
</dbReference>
<dbReference type="PANTHER" id="PTHR47036">
    <property type="entry name" value="COBALT-FACTOR III C(17)-METHYLTRANSFERASE-RELATED"/>
    <property type="match status" value="1"/>
</dbReference>
<keyword evidence="8" id="KW-1185">Reference proteome</keyword>
<dbReference type="CDD" id="cd11646">
    <property type="entry name" value="Precorrin_3B_C17_MT"/>
    <property type="match status" value="1"/>
</dbReference>
<dbReference type="GO" id="GO:0008168">
    <property type="term" value="F:methyltransferase activity"/>
    <property type="evidence" value="ECO:0007669"/>
    <property type="project" value="UniProtKB-KW"/>
</dbReference>
<keyword evidence="4 7" id="KW-0808">Transferase</keyword>
<dbReference type="PATRIC" id="fig|1121439.3.peg.476"/>
<sequence length="240" mass="25728">MARQAIAAAETVVGYATYIDLIEPGLLAGKDVLRGRMTGEVERCSQAVDAAVSGRNTVVVSSGDAGIYGMAGLVLEILEARKLLAEVPFEVAPGIPALAAAAALLGAPLMHDFAVISLSDLLTPREVIIRRVIAAAEADFVIVLYNPRSKKRHDLLARALHETAQRRGPHTTVGLVRNAFREGQETDVTTIADFDPARVDMLSLLVIGNESSRALKIGEGRMERRLMLTPRGYAGKYEIG</sequence>
<evidence type="ECO:0000313" key="8">
    <source>
        <dbReference type="Proteomes" id="UP000014975"/>
    </source>
</evidence>
<gene>
    <name evidence="7" type="ORF">dsat_2090</name>
</gene>
<evidence type="ECO:0000313" key="7">
    <source>
        <dbReference type="EMBL" id="EPR35389.1"/>
    </source>
</evidence>
<dbReference type="RefSeq" id="WP_020885976.1">
    <property type="nucleotide sequence ID" value="NZ_ATHI01000004.1"/>
</dbReference>
<dbReference type="UniPathway" id="UPA00148"/>
<evidence type="ECO:0000259" key="6">
    <source>
        <dbReference type="Pfam" id="PF00590"/>
    </source>
</evidence>
<dbReference type="InterPro" id="IPR006363">
    <property type="entry name" value="Cbl_synth_CobJ/CibH_dom"/>
</dbReference>
<proteinExistence type="predicted"/>
<dbReference type="Proteomes" id="UP000014975">
    <property type="component" value="Unassembled WGS sequence"/>
</dbReference>
<evidence type="ECO:0000256" key="4">
    <source>
        <dbReference type="ARBA" id="ARBA00022679"/>
    </source>
</evidence>
<dbReference type="EMBL" id="ATHI01000004">
    <property type="protein sequence ID" value="EPR35389.1"/>
    <property type="molecule type" value="Genomic_DNA"/>
</dbReference>
<dbReference type="Gene3D" id="3.40.1010.10">
    <property type="entry name" value="Cobalt-precorrin-4 Transmethylase, Domain 1"/>
    <property type="match status" value="1"/>
</dbReference>
<keyword evidence="3 7" id="KW-0489">Methyltransferase</keyword>